<dbReference type="KEGG" id="pgr:PGTG_15707"/>
<name>E3KZ33_PUCGT</name>
<dbReference type="AlphaFoldDB" id="E3KZ33"/>
<keyword evidence="2" id="KW-1185">Reference proteome</keyword>
<dbReference type="VEuPathDB" id="FungiDB:PGTG_15707"/>
<protein>
    <submittedName>
        <fullName evidence="1">Uncharacterized protein</fullName>
    </submittedName>
</protein>
<sequence>MADFLHGPLEIVFGAGPFGQLKFATIRGLYGVSGGPIDLSLILMQTEYGACKDFDFAKYLPIGRE</sequence>
<dbReference type="InParanoid" id="E3KZ33"/>
<organism evidence="1 2">
    <name type="scientific">Puccinia graminis f. sp. tritici (strain CRL 75-36-700-3 / race SCCL)</name>
    <name type="common">Black stem rust fungus</name>
    <dbReference type="NCBI Taxonomy" id="418459"/>
    <lineage>
        <taxon>Eukaryota</taxon>
        <taxon>Fungi</taxon>
        <taxon>Dikarya</taxon>
        <taxon>Basidiomycota</taxon>
        <taxon>Pucciniomycotina</taxon>
        <taxon>Pucciniomycetes</taxon>
        <taxon>Pucciniales</taxon>
        <taxon>Pucciniaceae</taxon>
        <taxon>Puccinia</taxon>
    </lineage>
</organism>
<proteinExistence type="predicted"/>
<dbReference type="EMBL" id="DS178323">
    <property type="protein sequence ID" value="EFP89558.2"/>
    <property type="molecule type" value="Genomic_DNA"/>
</dbReference>
<reference evidence="2" key="2">
    <citation type="journal article" date="2011" name="Proc. Natl. Acad. Sci. U.S.A.">
        <title>Obligate biotrophy features unraveled by the genomic analysis of rust fungi.</title>
        <authorList>
            <person name="Duplessis S."/>
            <person name="Cuomo C.A."/>
            <person name="Lin Y.-C."/>
            <person name="Aerts A."/>
            <person name="Tisserant E."/>
            <person name="Veneault-Fourrey C."/>
            <person name="Joly D.L."/>
            <person name="Hacquard S."/>
            <person name="Amselem J."/>
            <person name="Cantarel B.L."/>
            <person name="Chiu R."/>
            <person name="Coutinho P.M."/>
            <person name="Feau N."/>
            <person name="Field M."/>
            <person name="Frey P."/>
            <person name="Gelhaye E."/>
            <person name="Goldberg J."/>
            <person name="Grabherr M.G."/>
            <person name="Kodira C.D."/>
            <person name="Kohler A."/>
            <person name="Kuees U."/>
            <person name="Lindquist E.A."/>
            <person name="Lucas S.M."/>
            <person name="Mago R."/>
            <person name="Mauceli E."/>
            <person name="Morin E."/>
            <person name="Murat C."/>
            <person name="Pangilinan J.L."/>
            <person name="Park R."/>
            <person name="Pearson M."/>
            <person name="Quesneville H."/>
            <person name="Rouhier N."/>
            <person name="Sakthikumar S."/>
            <person name="Salamov A.A."/>
            <person name="Schmutz J."/>
            <person name="Selles B."/>
            <person name="Shapiro H."/>
            <person name="Tanguay P."/>
            <person name="Tuskan G.A."/>
            <person name="Henrissat B."/>
            <person name="Van de Peer Y."/>
            <person name="Rouze P."/>
            <person name="Ellis J.G."/>
            <person name="Dodds P.N."/>
            <person name="Schein J.E."/>
            <person name="Zhong S."/>
            <person name="Hamelin R.C."/>
            <person name="Grigoriev I.V."/>
            <person name="Szabo L.J."/>
            <person name="Martin F."/>
        </authorList>
    </citation>
    <scope>NUCLEOTIDE SEQUENCE [LARGE SCALE GENOMIC DNA]</scope>
    <source>
        <strain evidence="2">CRL 75-36-700-3 / race SCCL</strain>
    </source>
</reference>
<evidence type="ECO:0000313" key="2">
    <source>
        <dbReference type="Proteomes" id="UP000008783"/>
    </source>
</evidence>
<evidence type="ECO:0000313" key="1">
    <source>
        <dbReference type="EMBL" id="EFP89558.2"/>
    </source>
</evidence>
<dbReference type="GeneID" id="10547527"/>
<dbReference type="Proteomes" id="UP000008783">
    <property type="component" value="Unassembled WGS sequence"/>
</dbReference>
<reference key="1">
    <citation type="submission" date="2007-01" db="EMBL/GenBank/DDBJ databases">
        <title>The Genome Sequence of Puccinia graminis f. sp. tritici Strain CRL 75-36-700-3.</title>
        <authorList>
            <consortium name="The Broad Institute Genome Sequencing Platform"/>
            <person name="Birren B."/>
            <person name="Lander E."/>
            <person name="Galagan J."/>
            <person name="Nusbaum C."/>
            <person name="Devon K."/>
            <person name="Cuomo C."/>
            <person name="Jaffe D."/>
            <person name="Butler J."/>
            <person name="Alvarez P."/>
            <person name="Gnerre S."/>
            <person name="Grabherr M."/>
            <person name="Mauceli E."/>
            <person name="Brockman W."/>
            <person name="Young S."/>
            <person name="LaButti K."/>
            <person name="Sykes S."/>
            <person name="DeCaprio D."/>
            <person name="Crawford M."/>
            <person name="Koehrsen M."/>
            <person name="Engels R."/>
            <person name="Montgomery P."/>
            <person name="Pearson M."/>
            <person name="Howarth C."/>
            <person name="Larson L."/>
            <person name="White J."/>
            <person name="Zeng Q."/>
            <person name="Kodira C."/>
            <person name="Yandava C."/>
            <person name="Alvarado L."/>
            <person name="O'Leary S."/>
            <person name="Szabo L."/>
            <person name="Dean R."/>
            <person name="Schein J."/>
        </authorList>
    </citation>
    <scope>NUCLEOTIDE SEQUENCE</scope>
    <source>
        <strain>CRL 75-36-700-3</strain>
    </source>
</reference>
<gene>
    <name evidence="1" type="ORF">PGTG_15707</name>
</gene>
<dbReference type="RefSeq" id="XP_003333977.2">
    <property type="nucleotide sequence ID" value="XM_003333929.2"/>
</dbReference>
<dbReference type="HOGENOM" id="CLU_2850768_0_0_1"/>
<accession>E3KZ33</accession>